<reference evidence="3" key="1">
    <citation type="submission" date="2017-09" db="EMBL/GenBank/DDBJ databases">
        <title>Depth-based differentiation of microbial function through sediment-hosted aquifers and enrichment of novel symbionts in the deep terrestrial subsurface.</title>
        <authorList>
            <person name="Probst A.J."/>
            <person name="Ladd B."/>
            <person name="Jarett J.K."/>
            <person name="Geller-Mcgrath D.E."/>
            <person name="Sieber C.M.K."/>
            <person name="Emerson J.B."/>
            <person name="Anantharaman K."/>
            <person name="Thomas B.C."/>
            <person name="Malmstrom R."/>
            <person name="Stieglmeier M."/>
            <person name="Klingl A."/>
            <person name="Woyke T."/>
            <person name="Ryan C.M."/>
            <person name="Banfield J.F."/>
        </authorList>
    </citation>
    <scope>NUCLEOTIDE SEQUENCE [LARGE SCALE GENOMIC DNA]</scope>
</reference>
<protein>
    <submittedName>
        <fullName evidence="2">Uncharacterized protein</fullName>
    </submittedName>
</protein>
<evidence type="ECO:0000256" key="1">
    <source>
        <dbReference type="SAM" id="SignalP"/>
    </source>
</evidence>
<name>A0A2M8BVE5_9BACT</name>
<keyword evidence="1" id="KW-0732">Signal</keyword>
<feature type="signal peptide" evidence="1">
    <location>
        <begin position="1"/>
        <end position="28"/>
    </location>
</feature>
<sequence length="197" mass="21580">MKRTFFCLVMLILLALAPSFMGFSQVSAQSNNGCATPTTADWEWVPGEEGSSYWFYDSVIAISFTVPAHIERVDYFVRSSGLSFQAYSGELVEGANTASAFCSQATPAVYTLYLPFVSKPMPTIPADAFCDWPSQNSWNWVNYGSFSAWNIGPLTEAITMTVPDHIESVSYSLNGVEQPPAHPGDTISLHEATAFCK</sequence>
<evidence type="ECO:0000313" key="2">
    <source>
        <dbReference type="EMBL" id="PJB47827.1"/>
    </source>
</evidence>
<dbReference type="EMBL" id="PFUC01000057">
    <property type="protein sequence ID" value="PJB47827.1"/>
    <property type="molecule type" value="Genomic_DNA"/>
</dbReference>
<feature type="chain" id="PRO_5014876477" evidence="1">
    <location>
        <begin position="29"/>
        <end position="197"/>
    </location>
</feature>
<dbReference type="AlphaFoldDB" id="A0A2M8BVE5"/>
<accession>A0A2M8BVE5</accession>
<evidence type="ECO:0000313" key="3">
    <source>
        <dbReference type="Proteomes" id="UP000231196"/>
    </source>
</evidence>
<gene>
    <name evidence="2" type="ORF">CO104_02650</name>
</gene>
<comment type="caution">
    <text evidence="2">The sequence shown here is derived from an EMBL/GenBank/DDBJ whole genome shotgun (WGS) entry which is preliminary data.</text>
</comment>
<dbReference type="Proteomes" id="UP000231196">
    <property type="component" value="Unassembled WGS sequence"/>
</dbReference>
<organism evidence="2 3">
    <name type="scientific">Candidatus Collierbacteria bacterium CG_4_9_14_3_um_filter_43_16</name>
    <dbReference type="NCBI Taxonomy" id="1974532"/>
    <lineage>
        <taxon>Bacteria</taxon>
        <taxon>Candidatus Collieribacteriota</taxon>
    </lineage>
</organism>
<proteinExistence type="predicted"/>